<proteinExistence type="predicted"/>
<evidence type="ECO:0000313" key="2">
    <source>
        <dbReference type="EMBL" id="PJC28259.1"/>
    </source>
</evidence>
<evidence type="ECO:0000256" key="1">
    <source>
        <dbReference type="SAM" id="Phobius"/>
    </source>
</evidence>
<reference evidence="3" key="1">
    <citation type="submission" date="2017-09" db="EMBL/GenBank/DDBJ databases">
        <title>Depth-based differentiation of microbial function through sediment-hosted aquifers and enrichment of novel symbionts in the deep terrestrial subsurface.</title>
        <authorList>
            <person name="Probst A.J."/>
            <person name="Ladd B."/>
            <person name="Jarett J.K."/>
            <person name="Geller-Mcgrath D.E."/>
            <person name="Sieber C.M.K."/>
            <person name="Emerson J.B."/>
            <person name="Anantharaman K."/>
            <person name="Thomas B.C."/>
            <person name="Malmstrom R."/>
            <person name="Stieglmeier M."/>
            <person name="Klingl A."/>
            <person name="Woyke T."/>
            <person name="Ryan C.M."/>
            <person name="Banfield J.F."/>
        </authorList>
    </citation>
    <scope>NUCLEOTIDE SEQUENCE [LARGE SCALE GENOMIC DNA]</scope>
</reference>
<sequence>MVDTQRSSKLIFRLAVIFFVAQILVIASSWRFLPQKLPLFYSHPWGEEQLTTPVGLLLIPIFSLTVFVVNLVVIAFSSEENLIAQVLVAIIAIFNFLSLIALIQIIRLVI</sequence>
<gene>
    <name evidence="2" type="ORF">CO054_01050</name>
</gene>
<keyword evidence="1" id="KW-0812">Transmembrane</keyword>
<dbReference type="Proteomes" id="UP000229816">
    <property type="component" value="Unassembled WGS sequence"/>
</dbReference>
<evidence type="ECO:0000313" key="3">
    <source>
        <dbReference type="Proteomes" id="UP000229816"/>
    </source>
</evidence>
<dbReference type="AlphaFoldDB" id="A0A2M8ET19"/>
<keyword evidence="1" id="KW-0472">Membrane</keyword>
<protein>
    <recommendedName>
        <fullName evidence="4">DUF1648 domain-containing protein</fullName>
    </recommendedName>
</protein>
<feature type="transmembrane region" description="Helical" evidence="1">
    <location>
        <begin position="82"/>
        <end position="106"/>
    </location>
</feature>
<organism evidence="2 3">
    <name type="scientific">Candidatus Shapirobacteria bacterium CG_4_9_14_0_2_um_filter_39_11</name>
    <dbReference type="NCBI Taxonomy" id="1974478"/>
    <lineage>
        <taxon>Bacteria</taxon>
        <taxon>Candidatus Shapironibacteriota</taxon>
    </lineage>
</organism>
<evidence type="ECO:0008006" key="4">
    <source>
        <dbReference type="Google" id="ProtNLM"/>
    </source>
</evidence>
<comment type="caution">
    <text evidence="2">The sequence shown here is derived from an EMBL/GenBank/DDBJ whole genome shotgun (WGS) entry which is preliminary data.</text>
</comment>
<dbReference type="EMBL" id="PFSF01000023">
    <property type="protein sequence ID" value="PJC28259.1"/>
    <property type="molecule type" value="Genomic_DNA"/>
</dbReference>
<feature type="transmembrane region" description="Helical" evidence="1">
    <location>
        <begin position="54"/>
        <end position="76"/>
    </location>
</feature>
<accession>A0A2M8ET19</accession>
<name>A0A2M8ET19_9BACT</name>
<feature type="transmembrane region" description="Helical" evidence="1">
    <location>
        <begin position="12"/>
        <end position="33"/>
    </location>
</feature>
<keyword evidence="1" id="KW-1133">Transmembrane helix</keyword>